<keyword evidence="4" id="KW-1185">Reference proteome</keyword>
<feature type="domain" description="KilA-N DNA-binding" evidence="1">
    <location>
        <begin position="5"/>
        <end position="90"/>
    </location>
</feature>
<dbReference type="InterPro" id="IPR018873">
    <property type="entry name" value="KilA-N_DNA-bd_domain"/>
</dbReference>
<dbReference type="Proteomes" id="UP000013051">
    <property type="component" value="Unassembled WGS sequence"/>
</dbReference>
<accession>N9WI18</accession>
<protein>
    <recommendedName>
        <fullName evidence="5">KilA-N DNA-binding domain-containing protein</fullName>
    </recommendedName>
</protein>
<dbReference type="AlphaFoldDB" id="N9WI18"/>
<dbReference type="RefSeq" id="WP_002607706.1">
    <property type="nucleotide sequence ID" value="NZ_KB850943.1"/>
</dbReference>
<evidence type="ECO:0000313" key="4">
    <source>
        <dbReference type="Proteomes" id="UP000013051"/>
    </source>
</evidence>
<feature type="domain" description="ORF6C" evidence="2">
    <location>
        <begin position="122"/>
        <end position="229"/>
    </location>
</feature>
<evidence type="ECO:0000259" key="2">
    <source>
        <dbReference type="Pfam" id="PF10552"/>
    </source>
</evidence>
<dbReference type="eggNOG" id="COG3646">
    <property type="taxonomic scope" value="Bacteria"/>
</dbReference>
<sequence>MNHLQTIEYADNRVLTTQQLAEVYETSVDNIKMNFKRNKDRFTEGKHYYMLKGDELRDFKNKVTGSYSVPRNVNALILWTEKGADRHCKILDTDKAWEQFDNLEETYFRVKERAMIPVEGLSTEMQALLMHDRKLTEQDKRITALENNEKISSGQKRDIRRAVNAAVISACGGEETTVYRKHSQKIYKAIYGFLYTYFDISEYADIPRTRFTDATERIKEWYPSCELKLFIEKVNGYGQQEIDWSEMDA</sequence>
<organism evidence="3 4">
    <name type="scientific">[Clostridium] innocuum 2959</name>
    <dbReference type="NCBI Taxonomy" id="999413"/>
    <lineage>
        <taxon>Bacteria</taxon>
        <taxon>Bacillati</taxon>
        <taxon>Bacillota</taxon>
        <taxon>Clostridia</taxon>
        <taxon>Eubacteriales</taxon>
        <taxon>Clostridiaceae</taxon>
        <taxon>Clostridium</taxon>
    </lineage>
</organism>
<dbReference type="EMBL" id="AGYV01000003">
    <property type="protein sequence ID" value="ENY87132.1"/>
    <property type="molecule type" value="Genomic_DNA"/>
</dbReference>
<evidence type="ECO:0000313" key="3">
    <source>
        <dbReference type="EMBL" id="ENY87132.1"/>
    </source>
</evidence>
<dbReference type="HOGENOM" id="CLU_046670_2_2_9"/>
<dbReference type="PATRIC" id="fig|999413.4.peg.2131"/>
<evidence type="ECO:0000259" key="1">
    <source>
        <dbReference type="Pfam" id="PF10543"/>
    </source>
</evidence>
<proteinExistence type="predicted"/>
<dbReference type="InterPro" id="IPR018878">
    <property type="entry name" value="ORF6C_dom"/>
</dbReference>
<reference evidence="3 4" key="1">
    <citation type="submission" date="2013-01" db="EMBL/GenBank/DDBJ databases">
        <title>The Genome Sequence of Clostridium innocuum 2959.</title>
        <authorList>
            <consortium name="The Broad Institute Genome Sequencing Platform"/>
            <person name="Earl A."/>
            <person name="Ward D."/>
            <person name="Feldgarden M."/>
            <person name="Gevers D."/>
            <person name="Courvalin P."/>
            <person name="Lambert T."/>
            <person name="Walker B."/>
            <person name="Young S.K."/>
            <person name="Zeng Q."/>
            <person name="Gargeya S."/>
            <person name="Fitzgerald M."/>
            <person name="Haas B."/>
            <person name="Abouelleil A."/>
            <person name="Alvarado L."/>
            <person name="Arachchi H.M."/>
            <person name="Berlin A.M."/>
            <person name="Chapman S.B."/>
            <person name="Dewar J."/>
            <person name="Goldberg J."/>
            <person name="Griggs A."/>
            <person name="Gujja S."/>
            <person name="Hansen M."/>
            <person name="Howarth C."/>
            <person name="Imamovic A."/>
            <person name="Larimer J."/>
            <person name="McCowan C."/>
            <person name="Murphy C."/>
            <person name="Neiman D."/>
            <person name="Pearson M."/>
            <person name="Priest M."/>
            <person name="Roberts A."/>
            <person name="Saif S."/>
            <person name="Shea T."/>
            <person name="Sisk P."/>
            <person name="Sykes S."/>
            <person name="Wortman J."/>
            <person name="Nusbaum C."/>
            <person name="Birren B."/>
        </authorList>
    </citation>
    <scope>NUCLEOTIDE SEQUENCE [LARGE SCALE GENOMIC DNA]</scope>
    <source>
        <strain evidence="3 4">2959</strain>
    </source>
</reference>
<comment type="caution">
    <text evidence="3">The sequence shown here is derived from an EMBL/GenBank/DDBJ whole genome shotgun (WGS) entry which is preliminary data.</text>
</comment>
<name>N9WI18_CLOIN</name>
<dbReference type="Pfam" id="PF10543">
    <property type="entry name" value="ORF6N"/>
    <property type="match status" value="1"/>
</dbReference>
<dbReference type="Pfam" id="PF10552">
    <property type="entry name" value="ORF6C"/>
    <property type="match status" value="1"/>
</dbReference>
<evidence type="ECO:0008006" key="5">
    <source>
        <dbReference type="Google" id="ProtNLM"/>
    </source>
</evidence>
<gene>
    <name evidence="3" type="ORF">HMPREF1094_02023</name>
</gene>